<keyword evidence="3" id="KW-1185">Reference proteome</keyword>
<gene>
    <name evidence="2" type="ORF">AAL_05168</name>
</gene>
<name>A0A168AQ91_9HYPO</name>
<evidence type="ECO:0000256" key="1">
    <source>
        <dbReference type="SAM" id="MobiDB-lite"/>
    </source>
</evidence>
<organism evidence="2 3">
    <name type="scientific">Moelleriella libera RCEF 2490</name>
    <dbReference type="NCBI Taxonomy" id="1081109"/>
    <lineage>
        <taxon>Eukaryota</taxon>
        <taxon>Fungi</taxon>
        <taxon>Dikarya</taxon>
        <taxon>Ascomycota</taxon>
        <taxon>Pezizomycotina</taxon>
        <taxon>Sordariomycetes</taxon>
        <taxon>Hypocreomycetidae</taxon>
        <taxon>Hypocreales</taxon>
        <taxon>Clavicipitaceae</taxon>
        <taxon>Moelleriella</taxon>
    </lineage>
</organism>
<accession>A0A168AQ91</accession>
<comment type="caution">
    <text evidence="2">The sequence shown here is derived from an EMBL/GenBank/DDBJ whole genome shotgun (WGS) entry which is preliminary data.</text>
</comment>
<feature type="compositionally biased region" description="Pro residues" evidence="1">
    <location>
        <begin position="75"/>
        <end position="85"/>
    </location>
</feature>
<sequence length="302" mass="33810">MKTKRLLCASADQWYDLAKERILGPCDSNSLTTYGPVDIGGPGKFLLSEQSQLAGNVKVAHNNRELTTGERPFPFQLPAPEPCPPVRKHSKRARDLRDFQSPDGGVQVFVAKAEVRDFGRLIARNTSRAAEDTLFSVAPGAMQPVGKAPARQMNFGSFRVGVIGTYDIRTLRILNRARPDTRKSRGDEHLRGLRSKLSNSSVNPPTRSELEAAERERQKATRVEIGTDHVFELIQGNKLGGIQYFFDLAGTDRGVLTLDNPLAWLIWLCDASPILTRTIQLVRRHTQRKERIVVFVDTPWIQ</sequence>
<feature type="region of interest" description="Disordered" evidence="1">
    <location>
        <begin position="68"/>
        <end position="88"/>
    </location>
</feature>
<feature type="region of interest" description="Disordered" evidence="1">
    <location>
        <begin position="179"/>
        <end position="215"/>
    </location>
</feature>
<feature type="compositionally biased region" description="Polar residues" evidence="1">
    <location>
        <begin position="196"/>
        <end position="206"/>
    </location>
</feature>
<dbReference type="AlphaFoldDB" id="A0A168AQ91"/>
<evidence type="ECO:0000313" key="3">
    <source>
        <dbReference type="Proteomes" id="UP000078544"/>
    </source>
</evidence>
<protein>
    <submittedName>
        <fullName evidence="2">Uncharacterized protein</fullName>
    </submittedName>
</protein>
<dbReference type="EMBL" id="AZGY01000011">
    <property type="protein sequence ID" value="KZZ94201.1"/>
    <property type="molecule type" value="Genomic_DNA"/>
</dbReference>
<evidence type="ECO:0000313" key="2">
    <source>
        <dbReference type="EMBL" id="KZZ94201.1"/>
    </source>
</evidence>
<dbReference type="Proteomes" id="UP000078544">
    <property type="component" value="Unassembled WGS sequence"/>
</dbReference>
<reference evidence="2 3" key="1">
    <citation type="journal article" date="2016" name="Genome Biol. Evol.">
        <title>Divergent and convergent evolution of fungal pathogenicity.</title>
        <authorList>
            <person name="Shang Y."/>
            <person name="Xiao G."/>
            <person name="Zheng P."/>
            <person name="Cen K."/>
            <person name="Zhan S."/>
            <person name="Wang C."/>
        </authorList>
    </citation>
    <scope>NUCLEOTIDE SEQUENCE [LARGE SCALE GENOMIC DNA]</scope>
    <source>
        <strain evidence="2 3">RCEF 2490</strain>
    </source>
</reference>
<dbReference type="OrthoDB" id="4986691at2759"/>
<feature type="compositionally biased region" description="Basic and acidic residues" evidence="1">
    <location>
        <begin position="179"/>
        <end position="191"/>
    </location>
</feature>
<proteinExistence type="predicted"/>